<evidence type="ECO:0000313" key="2">
    <source>
        <dbReference type="Ensembl" id="ENSSPAP00000002800.1"/>
    </source>
</evidence>
<protein>
    <submittedName>
        <fullName evidence="2">Uncharacterized protein</fullName>
    </submittedName>
</protein>
<dbReference type="Ensembl" id="ENSSPAT00000002843.1">
    <property type="protein sequence ID" value="ENSSPAP00000002800.1"/>
    <property type="gene ID" value="ENSSPAG00000002154.1"/>
</dbReference>
<dbReference type="GeneTree" id="ENSGT00940000181691"/>
<dbReference type="AlphaFoldDB" id="A0A3B4Z2A7"/>
<organism evidence="2">
    <name type="scientific">Stegastes partitus</name>
    <name type="common">bicolor damselfish</name>
    <dbReference type="NCBI Taxonomy" id="144197"/>
    <lineage>
        <taxon>Eukaryota</taxon>
        <taxon>Metazoa</taxon>
        <taxon>Chordata</taxon>
        <taxon>Craniata</taxon>
        <taxon>Vertebrata</taxon>
        <taxon>Euteleostomi</taxon>
        <taxon>Actinopterygii</taxon>
        <taxon>Neopterygii</taxon>
        <taxon>Teleostei</taxon>
        <taxon>Neoteleostei</taxon>
        <taxon>Acanthomorphata</taxon>
        <taxon>Ovalentaria</taxon>
        <taxon>Pomacentridae</taxon>
        <taxon>Stegastes</taxon>
    </lineage>
</organism>
<feature type="transmembrane region" description="Helical" evidence="1">
    <location>
        <begin position="113"/>
        <end position="137"/>
    </location>
</feature>
<keyword evidence="1" id="KW-0472">Membrane</keyword>
<keyword evidence="1" id="KW-0812">Transmembrane</keyword>
<sequence length="138" mass="13617">SLAAGSDSSFAVGSDSSLASSCGSGSSLTWIWGPGLAAGSDSSLASGCGSGTGLAWIWGSGLEWVWGLGLGLVMGQGMTRTWGSAKVLCLASGIGLGPECGRRLCHRSCGGSAFIPGPCFWLGGCLVLGLAGCWSLLP</sequence>
<accession>A0A3B4Z2A7</accession>
<keyword evidence="1" id="KW-1133">Transmembrane helix</keyword>
<name>A0A3B4Z2A7_9TELE</name>
<reference evidence="2" key="1">
    <citation type="submission" date="2023-09" db="UniProtKB">
        <authorList>
            <consortium name="Ensembl"/>
        </authorList>
    </citation>
    <scope>IDENTIFICATION</scope>
</reference>
<proteinExistence type="predicted"/>
<evidence type="ECO:0000256" key="1">
    <source>
        <dbReference type="SAM" id="Phobius"/>
    </source>
</evidence>